<dbReference type="InterPro" id="IPR050167">
    <property type="entry name" value="Ser_Thr_protein_kinase"/>
</dbReference>
<dbReference type="Pfam" id="PF07714">
    <property type="entry name" value="PK_Tyr_Ser-Thr"/>
    <property type="match status" value="2"/>
</dbReference>
<dbReference type="Gene3D" id="1.10.150.50">
    <property type="entry name" value="Transcription Factor, Ets-1"/>
    <property type="match status" value="1"/>
</dbReference>
<evidence type="ECO:0000256" key="1">
    <source>
        <dbReference type="ARBA" id="ARBA00022737"/>
    </source>
</evidence>
<dbReference type="InParanoid" id="A0A078B5D6"/>
<evidence type="ECO:0000313" key="6">
    <source>
        <dbReference type="EMBL" id="CDW89401.1"/>
    </source>
</evidence>
<dbReference type="SMART" id="SM00698">
    <property type="entry name" value="MORN"/>
    <property type="match status" value="4"/>
</dbReference>
<dbReference type="SUPFAM" id="SSF82185">
    <property type="entry name" value="Histone H3 K4-specific methyltransferase SET7/9 N-terminal domain"/>
    <property type="match status" value="1"/>
</dbReference>
<dbReference type="EMBL" id="CCKQ01017506">
    <property type="protein sequence ID" value="CDW89401.1"/>
    <property type="molecule type" value="Genomic_DNA"/>
</dbReference>
<keyword evidence="6" id="KW-0418">Kinase</keyword>
<dbReference type="Pfam" id="PF07647">
    <property type="entry name" value="SAM_2"/>
    <property type="match status" value="1"/>
</dbReference>
<dbReference type="GO" id="GO:0005524">
    <property type="term" value="F:ATP binding"/>
    <property type="evidence" value="ECO:0007669"/>
    <property type="project" value="UniProtKB-UniRule"/>
</dbReference>
<dbReference type="Pfam" id="PF02493">
    <property type="entry name" value="MORN"/>
    <property type="match status" value="5"/>
</dbReference>
<dbReference type="AlphaFoldDB" id="A0A078B5D6"/>
<dbReference type="InterPro" id="IPR001660">
    <property type="entry name" value="SAM"/>
</dbReference>
<dbReference type="Gene3D" id="2.20.110.10">
    <property type="entry name" value="Histone H3 K4-specific methyltransferase SET7/9 N-terminal domain"/>
    <property type="match status" value="2"/>
</dbReference>
<keyword evidence="2" id="KW-0547">Nucleotide-binding</keyword>
<keyword evidence="1" id="KW-0677">Repeat</keyword>
<dbReference type="Gene3D" id="3.30.200.20">
    <property type="entry name" value="Phosphorylase Kinase, domain 1"/>
    <property type="match status" value="1"/>
</dbReference>
<dbReference type="FunCoup" id="A0A078B5D6">
    <property type="interactions" value="4"/>
</dbReference>
<feature type="domain" description="Protein kinase" evidence="4">
    <location>
        <begin position="447"/>
        <end position="678"/>
    </location>
</feature>
<gene>
    <name evidence="6" type="primary">Contig7783.g8294</name>
    <name evidence="6" type="ORF">STYLEM_18534</name>
</gene>
<proteinExistence type="predicted"/>
<evidence type="ECO:0000259" key="4">
    <source>
        <dbReference type="PROSITE" id="PS50011"/>
    </source>
</evidence>
<dbReference type="SUPFAM" id="SSF56112">
    <property type="entry name" value="Protein kinase-like (PK-like)"/>
    <property type="match status" value="1"/>
</dbReference>
<dbReference type="InterPro" id="IPR013761">
    <property type="entry name" value="SAM/pointed_sf"/>
</dbReference>
<name>A0A078B5D6_STYLE</name>
<dbReference type="PROSITE" id="PS00107">
    <property type="entry name" value="PROTEIN_KINASE_ATP"/>
    <property type="match status" value="1"/>
</dbReference>
<dbReference type="GO" id="GO:0004672">
    <property type="term" value="F:protein kinase activity"/>
    <property type="evidence" value="ECO:0007669"/>
    <property type="project" value="InterPro"/>
</dbReference>
<evidence type="ECO:0000256" key="2">
    <source>
        <dbReference type="PROSITE-ProRule" id="PRU10141"/>
    </source>
</evidence>
<dbReference type="InterPro" id="IPR003409">
    <property type="entry name" value="MORN"/>
</dbReference>
<reference evidence="6 7" key="1">
    <citation type="submission" date="2014-06" db="EMBL/GenBank/DDBJ databases">
        <authorList>
            <person name="Swart Estienne"/>
        </authorList>
    </citation>
    <scope>NUCLEOTIDE SEQUENCE [LARGE SCALE GENOMIC DNA]</scope>
    <source>
        <strain evidence="6 7">130c</strain>
    </source>
</reference>
<dbReference type="Gene3D" id="1.10.510.10">
    <property type="entry name" value="Transferase(Phosphotransferase) domain 1"/>
    <property type="match status" value="1"/>
</dbReference>
<dbReference type="PROSITE" id="PS50011">
    <property type="entry name" value="PROTEIN_KINASE_DOM"/>
    <property type="match status" value="1"/>
</dbReference>
<dbReference type="OrthoDB" id="312720at2759"/>
<feature type="binding site" evidence="2">
    <location>
        <position position="474"/>
    </location>
    <ligand>
        <name>ATP</name>
        <dbReference type="ChEBI" id="CHEBI:30616"/>
    </ligand>
</feature>
<feature type="domain" description="SAM" evidence="5">
    <location>
        <begin position="248"/>
        <end position="290"/>
    </location>
</feature>
<dbReference type="PROSITE" id="PS50105">
    <property type="entry name" value="SAM_DOMAIN"/>
    <property type="match status" value="1"/>
</dbReference>
<organism evidence="6 7">
    <name type="scientific">Stylonychia lemnae</name>
    <name type="common">Ciliate</name>
    <dbReference type="NCBI Taxonomy" id="5949"/>
    <lineage>
        <taxon>Eukaryota</taxon>
        <taxon>Sar</taxon>
        <taxon>Alveolata</taxon>
        <taxon>Ciliophora</taxon>
        <taxon>Intramacronucleata</taxon>
        <taxon>Spirotrichea</taxon>
        <taxon>Stichotrichia</taxon>
        <taxon>Sporadotrichida</taxon>
        <taxon>Oxytrichidae</taxon>
        <taxon>Stylonychinae</taxon>
        <taxon>Stylonychia</taxon>
    </lineage>
</organism>
<dbReference type="OMA" id="YNSIEHQ"/>
<evidence type="ECO:0000259" key="5">
    <source>
        <dbReference type="PROSITE" id="PS50105"/>
    </source>
</evidence>
<keyword evidence="6" id="KW-0808">Transferase</keyword>
<dbReference type="PANTHER" id="PTHR23257">
    <property type="entry name" value="SERINE-THREONINE PROTEIN KINASE"/>
    <property type="match status" value="1"/>
</dbReference>
<keyword evidence="7" id="KW-1185">Reference proteome</keyword>
<evidence type="ECO:0000256" key="3">
    <source>
        <dbReference type="SAM" id="MobiDB-lite"/>
    </source>
</evidence>
<dbReference type="InterPro" id="IPR011009">
    <property type="entry name" value="Kinase-like_dom_sf"/>
</dbReference>
<dbReference type="InterPro" id="IPR000719">
    <property type="entry name" value="Prot_kinase_dom"/>
</dbReference>
<dbReference type="SUPFAM" id="SSF47769">
    <property type="entry name" value="SAM/Pointed domain"/>
    <property type="match status" value="1"/>
</dbReference>
<feature type="region of interest" description="Disordered" evidence="3">
    <location>
        <begin position="165"/>
        <end position="191"/>
    </location>
</feature>
<dbReference type="InterPro" id="IPR001245">
    <property type="entry name" value="Ser-Thr/Tyr_kinase_cat_dom"/>
</dbReference>
<protein>
    <submittedName>
        <fullName evidence="6">Serine threonine-protein kinase ctr1-like</fullName>
    </submittedName>
</protein>
<evidence type="ECO:0000313" key="7">
    <source>
        <dbReference type="Proteomes" id="UP000039865"/>
    </source>
</evidence>
<dbReference type="Proteomes" id="UP000039865">
    <property type="component" value="Unassembled WGS sequence"/>
</dbReference>
<dbReference type="InterPro" id="IPR017441">
    <property type="entry name" value="Protein_kinase_ATP_BS"/>
</dbReference>
<accession>A0A078B5D6</accession>
<keyword evidence="2" id="KW-0067">ATP-binding</keyword>
<sequence length="686" mass="79779">MGTDMKVIRKEIQNFLGQMKGSIREGHGRYICADKNKEKNYEYEGEWLKNRRHGNGRCFYYNKDLYVGQWLEGQRHGRGTHFTGDGERYEGEWRNDMRDGEGILWSTNGIQYYGTFKNDKKDGTGEIIMADGTRYIEEWTNGLLLKHQKIEDSNFSSRYLTLNASQNPQKGSTTSLSHRSGQNNGGDSNSIKNLRQYQTQKHNQNNRGYNIHERMQIKQNTNNTCLEEIDSFSKITAIILRNKNVNEWSVEDVESWMHANQFDDYVKIFKKHHVDGYALINLTENDLVQIKRLIEIWNKFRKDDGHFDYHYTEISIDDLNQTLDKMNLSHTLKSTPKLDQSVIESEIQSRINLVPQKYNRKQSFISGISSGLNTRGNMTNQSKQISLSLNLQGIQTYEKNSQIIVDYDNHRLDDDDEDFDIVGDALYKSLKNSGFNFLIEFKDIIFDQKKDFIGGGAYGLVYQGKWLGVKVAIKRFAKITNNKKALKDFIKEIQVVHSLRHPNIVLYMGVSFDQNQQYYMVTEQVQIQVIKLQVCLKGQLVCDDWTIKLCDFGLARYKYKFQNENKGKVGTPFWMAPEILRGESYEESSDVYSFGVILWEMMTGLVPYEGRSFAQITGIVGYFGDKLTPPPKSNKYLKKIINNCLLFEQERRPGFEDIVKYLEKVEKQPKNVSDNPFITNLKDFLN</sequence>